<keyword evidence="3" id="KW-1185">Reference proteome</keyword>
<organism evidence="2 3">
    <name type="scientific">Lophium mytilinum</name>
    <dbReference type="NCBI Taxonomy" id="390894"/>
    <lineage>
        <taxon>Eukaryota</taxon>
        <taxon>Fungi</taxon>
        <taxon>Dikarya</taxon>
        <taxon>Ascomycota</taxon>
        <taxon>Pezizomycotina</taxon>
        <taxon>Dothideomycetes</taxon>
        <taxon>Pleosporomycetidae</taxon>
        <taxon>Mytilinidiales</taxon>
        <taxon>Mytilinidiaceae</taxon>
        <taxon>Lophium</taxon>
    </lineage>
</organism>
<gene>
    <name evidence="2" type="ORF">BU16DRAFT_331553</name>
</gene>
<dbReference type="PANTHER" id="PTHR47843">
    <property type="entry name" value="BTB DOMAIN-CONTAINING PROTEIN-RELATED"/>
    <property type="match status" value="1"/>
</dbReference>
<name>A0A6A6R3M2_9PEZI</name>
<feature type="compositionally biased region" description="Basic and acidic residues" evidence="1">
    <location>
        <begin position="40"/>
        <end position="50"/>
    </location>
</feature>
<dbReference type="PANTHER" id="PTHR47843:SF2">
    <property type="entry name" value="BTB DOMAIN-CONTAINING PROTEIN"/>
    <property type="match status" value="1"/>
</dbReference>
<protein>
    <recommendedName>
        <fullName evidence="4">BTB domain-containing protein</fullName>
    </recommendedName>
</protein>
<dbReference type="OrthoDB" id="10455867at2759"/>
<evidence type="ECO:0008006" key="4">
    <source>
        <dbReference type="Google" id="ProtNLM"/>
    </source>
</evidence>
<evidence type="ECO:0000313" key="3">
    <source>
        <dbReference type="Proteomes" id="UP000799750"/>
    </source>
</evidence>
<dbReference type="EMBL" id="MU004186">
    <property type="protein sequence ID" value="KAF2497997.1"/>
    <property type="molecule type" value="Genomic_DNA"/>
</dbReference>
<feature type="compositionally biased region" description="Basic and acidic residues" evidence="1">
    <location>
        <begin position="268"/>
        <end position="280"/>
    </location>
</feature>
<sequence length="286" mass="32919">MVLKDTPPDTFKRVLIWLYTGDYEPAPAPLAESNEDDEKGENQENEHKEVNTPAKMDSPAPRLDSSTSYDGDLDMLDKWIHGAIDDYSFAEKYDVPELRQCIMKAWQACALSMSLAKWVPDDSMVLKAYDRLHEQSLLLKHITSWFAYEYNFTVYGTSLSSFPRDFLEEIIKTISARLPSRFSHEKVAPWENWCDYHEHKTGLERSVCEGQHQRAQLLQMVIANGEEEVDKLNETWFQTPPPNFTSPELNPPGSAPQPYHTPPHHHSAPKEEDAPKEEVTYPRLNL</sequence>
<feature type="region of interest" description="Disordered" evidence="1">
    <location>
        <begin position="27"/>
        <end position="65"/>
    </location>
</feature>
<dbReference type="AlphaFoldDB" id="A0A6A6R3M2"/>
<evidence type="ECO:0000313" key="2">
    <source>
        <dbReference type="EMBL" id="KAF2497997.1"/>
    </source>
</evidence>
<reference evidence="2" key="1">
    <citation type="journal article" date="2020" name="Stud. Mycol.">
        <title>101 Dothideomycetes genomes: a test case for predicting lifestyles and emergence of pathogens.</title>
        <authorList>
            <person name="Haridas S."/>
            <person name="Albert R."/>
            <person name="Binder M."/>
            <person name="Bloem J."/>
            <person name="Labutti K."/>
            <person name="Salamov A."/>
            <person name="Andreopoulos B."/>
            <person name="Baker S."/>
            <person name="Barry K."/>
            <person name="Bills G."/>
            <person name="Bluhm B."/>
            <person name="Cannon C."/>
            <person name="Castanera R."/>
            <person name="Culley D."/>
            <person name="Daum C."/>
            <person name="Ezra D."/>
            <person name="Gonzalez J."/>
            <person name="Henrissat B."/>
            <person name="Kuo A."/>
            <person name="Liang C."/>
            <person name="Lipzen A."/>
            <person name="Lutzoni F."/>
            <person name="Magnuson J."/>
            <person name="Mondo S."/>
            <person name="Nolan M."/>
            <person name="Ohm R."/>
            <person name="Pangilinan J."/>
            <person name="Park H.-J."/>
            <person name="Ramirez L."/>
            <person name="Alfaro M."/>
            <person name="Sun H."/>
            <person name="Tritt A."/>
            <person name="Yoshinaga Y."/>
            <person name="Zwiers L.-H."/>
            <person name="Turgeon B."/>
            <person name="Goodwin S."/>
            <person name="Spatafora J."/>
            <person name="Crous P."/>
            <person name="Grigoriev I."/>
        </authorList>
    </citation>
    <scope>NUCLEOTIDE SEQUENCE</scope>
    <source>
        <strain evidence="2">CBS 269.34</strain>
    </source>
</reference>
<feature type="region of interest" description="Disordered" evidence="1">
    <location>
        <begin position="236"/>
        <end position="286"/>
    </location>
</feature>
<proteinExistence type="predicted"/>
<evidence type="ECO:0000256" key="1">
    <source>
        <dbReference type="SAM" id="MobiDB-lite"/>
    </source>
</evidence>
<accession>A0A6A6R3M2</accession>
<dbReference type="Proteomes" id="UP000799750">
    <property type="component" value="Unassembled WGS sequence"/>
</dbReference>
<feature type="compositionally biased region" description="Pro residues" evidence="1">
    <location>
        <begin position="239"/>
        <end position="261"/>
    </location>
</feature>